<accession>A0A6N8FF69</accession>
<dbReference type="Proteomes" id="UP000469125">
    <property type="component" value="Unassembled WGS sequence"/>
</dbReference>
<keyword evidence="3" id="KW-1185">Reference proteome</keyword>
<dbReference type="PANTHER" id="PTHR35335:SF1">
    <property type="entry name" value="UPF0716 PROTEIN FXSA"/>
    <property type="match status" value="1"/>
</dbReference>
<feature type="transmembrane region" description="Helical" evidence="1">
    <location>
        <begin position="27"/>
        <end position="46"/>
    </location>
</feature>
<dbReference type="GO" id="GO:0016020">
    <property type="term" value="C:membrane"/>
    <property type="evidence" value="ECO:0007669"/>
    <property type="project" value="InterPro"/>
</dbReference>
<dbReference type="PANTHER" id="PTHR35335">
    <property type="entry name" value="UPF0716 PROTEIN FXSA"/>
    <property type="match status" value="1"/>
</dbReference>
<dbReference type="NCBIfam" id="NF008528">
    <property type="entry name" value="PRK11463.1-2"/>
    <property type="match status" value="1"/>
</dbReference>
<comment type="caution">
    <text evidence="2">The sequence shown here is derived from an EMBL/GenBank/DDBJ whole genome shotgun (WGS) entry which is preliminary data.</text>
</comment>
<reference evidence="2 3" key="1">
    <citation type="submission" date="2019-11" db="EMBL/GenBank/DDBJ databases">
        <authorList>
            <person name="Li X."/>
        </authorList>
    </citation>
    <scope>NUCLEOTIDE SEQUENCE [LARGE SCALE GENOMIC DNA]</scope>
    <source>
        <strain evidence="2 3">L9</strain>
    </source>
</reference>
<organism evidence="2 3">
    <name type="scientific">Ornithinibacillus caprae</name>
    <dbReference type="NCBI Taxonomy" id="2678566"/>
    <lineage>
        <taxon>Bacteria</taxon>
        <taxon>Bacillati</taxon>
        <taxon>Bacillota</taxon>
        <taxon>Bacilli</taxon>
        <taxon>Bacillales</taxon>
        <taxon>Bacillaceae</taxon>
        <taxon>Ornithinibacillus</taxon>
    </lineage>
</organism>
<dbReference type="EMBL" id="WOCA01000001">
    <property type="protein sequence ID" value="MUK86874.1"/>
    <property type="molecule type" value="Genomic_DNA"/>
</dbReference>
<keyword evidence="1" id="KW-0472">Membrane</keyword>
<name>A0A6N8FF69_9BACI</name>
<keyword evidence="1" id="KW-0812">Transmembrane</keyword>
<evidence type="ECO:0000313" key="3">
    <source>
        <dbReference type="Proteomes" id="UP000469125"/>
    </source>
</evidence>
<sequence>MRWLLLAFLIVPALEIGVFLWTGGMIGPWWVVGLILLTGVVGVALARQQGMETWQRARNSMNYGQVPTEEILDGICIFVGGVFLFTPGFITDIAGFILVIPSTRGLFKGMLQRFIKRLIDKDMVIYRKW</sequence>
<protein>
    <submittedName>
        <fullName evidence="2">Membrane protein FxsA</fullName>
    </submittedName>
</protein>
<dbReference type="InterPro" id="IPR007313">
    <property type="entry name" value="FxsA"/>
</dbReference>
<dbReference type="AlphaFoldDB" id="A0A6N8FF69"/>
<evidence type="ECO:0000313" key="2">
    <source>
        <dbReference type="EMBL" id="MUK86874.1"/>
    </source>
</evidence>
<dbReference type="RefSeq" id="WP_155666077.1">
    <property type="nucleotide sequence ID" value="NZ_WOCA01000001.1"/>
</dbReference>
<gene>
    <name evidence="2" type="primary">fxsA</name>
    <name evidence="2" type="ORF">GMD78_00465</name>
</gene>
<evidence type="ECO:0000256" key="1">
    <source>
        <dbReference type="SAM" id="Phobius"/>
    </source>
</evidence>
<proteinExistence type="predicted"/>
<keyword evidence="1" id="KW-1133">Transmembrane helix</keyword>
<dbReference type="Pfam" id="PF04186">
    <property type="entry name" value="FxsA"/>
    <property type="match status" value="1"/>
</dbReference>
<feature type="transmembrane region" description="Helical" evidence="1">
    <location>
        <begin position="75"/>
        <end position="100"/>
    </location>
</feature>